<feature type="non-terminal residue" evidence="2">
    <location>
        <position position="1"/>
    </location>
</feature>
<dbReference type="EMBL" id="CAJVPY010009095">
    <property type="protein sequence ID" value="CAG8704706.1"/>
    <property type="molecule type" value="Genomic_DNA"/>
</dbReference>
<accession>A0A9N9HT25</accession>
<protein>
    <submittedName>
        <fullName evidence="2">571_t:CDS:1</fullName>
    </submittedName>
</protein>
<dbReference type="AlphaFoldDB" id="A0A9N9HT25"/>
<organism evidence="2 3">
    <name type="scientific">Dentiscutata erythropus</name>
    <dbReference type="NCBI Taxonomy" id="1348616"/>
    <lineage>
        <taxon>Eukaryota</taxon>
        <taxon>Fungi</taxon>
        <taxon>Fungi incertae sedis</taxon>
        <taxon>Mucoromycota</taxon>
        <taxon>Glomeromycotina</taxon>
        <taxon>Glomeromycetes</taxon>
        <taxon>Diversisporales</taxon>
        <taxon>Gigasporaceae</taxon>
        <taxon>Dentiscutata</taxon>
    </lineage>
</organism>
<evidence type="ECO:0000313" key="2">
    <source>
        <dbReference type="EMBL" id="CAG8704706.1"/>
    </source>
</evidence>
<sequence length="124" mass="14291">MLAKLKIQKSICRLYIAAPILSDDESSDELISPTWIIKSSNVEKVAPGSNNIKKITTESSNNKEVTAKSSNWRNQNFEDKDLIMEEEQQWENTINERIELGEQKNQSENQDDEILLASDWNMNF</sequence>
<proteinExistence type="predicted"/>
<evidence type="ECO:0000256" key="1">
    <source>
        <dbReference type="SAM" id="MobiDB-lite"/>
    </source>
</evidence>
<dbReference type="Proteomes" id="UP000789405">
    <property type="component" value="Unassembled WGS sequence"/>
</dbReference>
<gene>
    <name evidence="2" type="ORF">DERYTH_LOCUS13210</name>
</gene>
<keyword evidence="3" id="KW-1185">Reference proteome</keyword>
<reference evidence="2" key="1">
    <citation type="submission" date="2021-06" db="EMBL/GenBank/DDBJ databases">
        <authorList>
            <person name="Kallberg Y."/>
            <person name="Tangrot J."/>
            <person name="Rosling A."/>
        </authorList>
    </citation>
    <scope>NUCLEOTIDE SEQUENCE</scope>
    <source>
        <strain evidence="2">MA453B</strain>
    </source>
</reference>
<feature type="region of interest" description="Disordered" evidence="1">
    <location>
        <begin position="101"/>
        <end position="124"/>
    </location>
</feature>
<evidence type="ECO:0000313" key="3">
    <source>
        <dbReference type="Proteomes" id="UP000789405"/>
    </source>
</evidence>
<name>A0A9N9HT25_9GLOM</name>
<comment type="caution">
    <text evidence="2">The sequence shown here is derived from an EMBL/GenBank/DDBJ whole genome shotgun (WGS) entry which is preliminary data.</text>
</comment>